<evidence type="ECO:0000256" key="6">
    <source>
        <dbReference type="ARBA" id="ARBA00023136"/>
    </source>
</evidence>
<keyword evidence="9" id="KW-1185">Reference proteome</keyword>
<keyword evidence="7" id="KW-0653">Protein transport</keyword>
<organism evidence="8 9">
    <name type="scientific">Spectribacter acetivorans</name>
    <dbReference type="NCBI Taxonomy" id="3075603"/>
    <lineage>
        <taxon>Bacteria</taxon>
        <taxon>Pseudomonadati</taxon>
        <taxon>Pseudomonadota</taxon>
        <taxon>Gammaproteobacteria</taxon>
        <taxon>Salinisphaerales</taxon>
        <taxon>Salinisphaeraceae</taxon>
        <taxon>Spectribacter</taxon>
    </lineage>
</organism>
<dbReference type="RefSeq" id="WP_311659403.1">
    <property type="nucleotide sequence ID" value="NZ_JAVRHY010000010.1"/>
</dbReference>
<comment type="subcellular location">
    <subcellularLocation>
        <location evidence="1">Cell membrane</location>
        <topology evidence="1">Single-pass membrane protein</topology>
    </subcellularLocation>
    <subcellularLocation>
        <location evidence="7">Cell membrane</location>
        <topology evidence="7">Single-pass type II membrane protein</topology>
    </subcellularLocation>
</comment>
<protein>
    <submittedName>
        <fullName evidence="8">Biopolymer transporter ExbD</fullName>
    </submittedName>
</protein>
<keyword evidence="3" id="KW-1003">Cell membrane</keyword>
<gene>
    <name evidence="8" type="ORF">RM531_11445</name>
</gene>
<dbReference type="EMBL" id="JAVRHY010000010">
    <property type="protein sequence ID" value="MDT0619089.1"/>
    <property type="molecule type" value="Genomic_DNA"/>
</dbReference>
<evidence type="ECO:0000313" key="8">
    <source>
        <dbReference type="EMBL" id="MDT0619089.1"/>
    </source>
</evidence>
<accession>A0ABU3B9E6</accession>
<dbReference type="Proteomes" id="UP001259982">
    <property type="component" value="Unassembled WGS sequence"/>
</dbReference>
<evidence type="ECO:0000313" key="9">
    <source>
        <dbReference type="Proteomes" id="UP001259982"/>
    </source>
</evidence>
<dbReference type="PANTHER" id="PTHR30558">
    <property type="entry name" value="EXBD MEMBRANE COMPONENT OF PMF-DRIVEN MACROMOLECULE IMPORT SYSTEM"/>
    <property type="match status" value="1"/>
</dbReference>
<evidence type="ECO:0000256" key="5">
    <source>
        <dbReference type="ARBA" id="ARBA00022989"/>
    </source>
</evidence>
<sequence length="168" mass="18804">MRTSRRARRMERHHSRQNRRPTMNLVSLMDIFTILVFFLLVNASDVQTLPSPKDLDLPESTAEKQAEDTIVVMLTRDRIMVNGREIIDHESAMAGDEATIPALAEALQRSALDDPEEAEEGEAPVGRGQITVMAHKELPYRLIRKVMLTGTAAEFGRVSLAVLQEPQG</sequence>
<name>A0ABU3B9E6_9GAMM</name>
<dbReference type="Pfam" id="PF02472">
    <property type="entry name" value="ExbD"/>
    <property type="match status" value="1"/>
</dbReference>
<reference evidence="8 9" key="1">
    <citation type="submission" date="2023-09" db="EMBL/GenBank/DDBJ databases">
        <authorList>
            <person name="Rey-Velasco X."/>
        </authorList>
    </citation>
    <scope>NUCLEOTIDE SEQUENCE [LARGE SCALE GENOMIC DNA]</scope>
    <source>
        <strain evidence="8 9">P385</strain>
    </source>
</reference>
<dbReference type="PANTHER" id="PTHR30558:SF7">
    <property type="entry name" value="TOL-PAL SYSTEM PROTEIN TOLR"/>
    <property type="match status" value="1"/>
</dbReference>
<proteinExistence type="inferred from homology"/>
<evidence type="ECO:0000256" key="3">
    <source>
        <dbReference type="ARBA" id="ARBA00022475"/>
    </source>
</evidence>
<keyword evidence="5" id="KW-1133">Transmembrane helix</keyword>
<evidence type="ECO:0000256" key="1">
    <source>
        <dbReference type="ARBA" id="ARBA00004162"/>
    </source>
</evidence>
<evidence type="ECO:0000256" key="4">
    <source>
        <dbReference type="ARBA" id="ARBA00022692"/>
    </source>
</evidence>
<evidence type="ECO:0000256" key="7">
    <source>
        <dbReference type="RuleBase" id="RU003879"/>
    </source>
</evidence>
<keyword evidence="6" id="KW-0472">Membrane</keyword>
<dbReference type="InterPro" id="IPR003400">
    <property type="entry name" value="ExbD"/>
</dbReference>
<comment type="caution">
    <text evidence="8">The sequence shown here is derived from an EMBL/GenBank/DDBJ whole genome shotgun (WGS) entry which is preliminary data.</text>
</comment>
<comment type="similarity">
    <text evidence="2 7">Belongs to the ExbD/TolR family.</text>
</comment>
<keyword evidence="4 7" id="KW-0812">Transmembrane</keyword>
<keyword evidence="7" id="KW-0813">Transport</keyword>
<evidence type="ECO:0000256" key="2">
    <source>
        <dbReference type="ARBA" id="ARBA00005811"/>
    </source>
</evidence>